<dbReference type="WBParaSite" id="BXY_1729900.1">
    <property type="protein sequence ID" value="BXY_1729900.1"/>
    <property type="gene ID" value="BXY_1729900"/>
</dbReference>
<evidence type="ECO:0000313" key="4">
    <source>
        <dbReference type="Proteomes" id="UP000095284"/>
    </source>
</evidence>
<protein>
    <submittedName>
        <fullName evidence="2">(pine wood nematode) hypothetical protein</fullName>
    </submittedName>
</protein>
<dbReference type="EMBL" id="CAJFCV020000002">
    <property type="protein sequence ID" value="CAG9098912.1"/>
    <property type="molecule type" value="Genomic_DNA"/>
</dbReference>
<dbReference type="AlphaFoldDB" id="A0A1I7SW68"/>
<evidence type="ECO:0000313" key="3">
    <source>
        <dbReference type="EMBL" id="CAG9098912.1"/>
    </source>
</evidence>
<reference evidence="3" key="2">
    <citation type="submission" date="2020-08" db="EMBL/GenBank/DDBJ databases">
        <authorList>
            <person name="Kikuchi T."/>
        </authorList>
    </citation>
    <scope>NUCLEOTIDE SEQUENCE</scope>
    <source>
        <strain evidence="2">Ka4C1</strain>
    </source>
</reference>
<keyword evidence="5" id="KW-1185">Reference proteome</keyword>
<dbReference type="SMR" id="A0A1I7SW68"/>
<gene>
    <name evidence="2" type="ORF">BXYJ_LOCUS4396</name>
</gene>
<dbReference type="Proteomes" id="UP000095284">
    <property type="component" value="Unplaced"/>
</dbReference>
<dbReference type="InterPro" id="IPR036860">
    <property type="entry name" value="SH2_dom_sf"/>
</dbReference>
<dbReference type="Proteomes" id="UP000582659">
    <property type="component" value="Unassembled WGS sequence"/>
</dbReference>
<accession>A0A1I7SW68</accession>
<evidence type="ECO:0000313" key="6">
    <source>
        <dbReference type="WBParaSite" id="BXY_1729900.1"/>
    </source>
</evidence>
<dbReference type="SUPFAM" id="SSF55550">
    <property type="entry name" value="SH2 domain"/>
    <property type="match status" value="1"/>
</dbReference>
<proteinExistence type="predicted"/>
<dbReference type="EMBL" id="CAJFDI010000002">
    <property type="protein sequence ID" value="CAD5216171.1"/>
    <property type="molecule type" value="Genomic_DNA"/>
</dbReference>
<evidence type="ECO:0000313" key="5">
    <source>
        <dbReference type="Proteomes" id="UP000659654"/>
    </source>
</evidence>
<sequence length="200" mass="22853">MTCAEDQTSKGSTFPMDSELSEPSESEMSAFFSSSFDDKTLSDLSSATSEESEVQVKSASSVFNESFIESSDLFDSSIYSAEFVPSDYGGRPEVTLPILDEDAANYYIGVMTDTEAFRFLTRRRSFFLYHSWDPESDQDQLPLMFIYRALNGECYNINVKLNDLCEYYVEQKMFLSLTDLVNYYAEEAQFESDQDLFDLD</sequence>
<evidence type="ECO:0000313" key="2">
    <source>
        <dbReference type="EMBL" id="CAD5216171.1"/>
    </source>
</evidence>
<evidence type="ECO:0000256" key="1">
    <source>
        <dbReference type="SAM" id="MobiDB-lite"/>
    </source>
</evidence>
<feature type="region of interest" description="Disordered" evidence="1">
    <location>
        <begin position="1"/>
        <end position="31"/>
    </location>
</feature>
<reference evidence="6" key="1">
    <citation type="submission" date="2016-11" db="UniProtKB">
        <authorList>
            <consortium name="WormBaseParasite"/>
        </authorList>
    </citation>
    <scope>IDENTIFICATION</scope>
</reference>
<dbReference type="Proteomes" id="UP000659654">
    <property type="component" value="Unassembled WGS sequence"/>
</dbReference>
<dbReference type="Gene3D" id="3.30.505.10">
    <property type="entry name" value="SH2 domain"/>
    <property type="match status" value="1"/>
</dbReference>
<feature type="compositionally biased region" description="Polar residues" evidence="1">
    <location>
        <begin position="1"/>
        <end position="12"/>
    </location>
</feature>
<organism evidence="4 6">
    <name type="scientific">Bursaphelenchus xylophilus</name>
    <name type="common">Pinewood nematode worm</name>
    <name type="synonym">Aphelenchoides xylophilus</name>
    <dbReference type="NCBI Taxonomy" id="6326"/>
    <lineage>
        <taxon>Eukaryota</taxon>
        <taxon>Metazoa</taxon>
        <taxon>Ecdysozoa</taxon>
        <taxon>Nematoda</taxon>
        <taxon>Chromadorea</taxon>
        <taxon>Rhabditida</taxon>
        <taxon>Tylenchina</taxon>
        <taxon>Tylenchomorpha</taxon>
        <taxon>Aphelenchoidea</taxon>
        <taxon>Aphelenchoididae</taxon>
        <taxon>Bursaphelenchus</taxon>
    </lineage>
</organism>
<name>A0A1I7SW68_BURXY</name>